<evidence type="ECO:0000256" key="1">
    <source>
        <dbReference type="SAM" id="MobiDB-lite"/>
    </source>
</evidence>
<keyword evidence="3" id="KW-1185">Reference proteome</keyword>
<dbReference type="EMBL" id="JAKUCV010007359">
    <property type="protein sequence ID" value="KAJ4823763.1"/>
    <property type="molecule type" value="Genomic_DNA"/>
</dbReference>
<feature type="region of interest" description="Disordered" evidence="1">
    <location>
        <begin position="1"/>
        <end position="44"/>
    </location>
</feature>
<evidence type="ECO:0000313" key="2">
    <source>
        <dbReference type="EMBL" id="KAJ4823763.1"/>
    </source>
</evidence>
<proteinExistence type="predicted"/>
<reference evidence="2" key="1">
    <citation type="submission" date="2022-02" db="EMBL/GenBank/DDBJ databases">
        <authorList>
            <person name="Henning P.M."/>
            <person name="McCubbin A.G."/>
            <person name="Shore J.S."/>
        </authorList>
    </citation>
    <scope>NUCLEOTIDE SEQUENCE</scope>
    <source>
        <strain evidence="2">F60SS</strain>
        <tissue evidence="2">Leaves</tissue>
    </source>
</reference>
<dbReference type="AlphaFoldDB" id="A0A9Q0F2M4"/>
<accession>A0A9Q0F2M4</accession>
<evidence type="ECO:0000313" key="3">
    <source>
        <dbReference type="Proteomes" id="UP001141552"/>
    </source>
</evidence>
<comment type="caution">
    <text evidence="2">The sequence shown here is derived from an EMBL/GenBank/DDBJ whole genome shotgun (WGS) entry which is preliminary data.</text>
</comment>
<feature type="compositionally biased region" description="Basic and acidic residues" evidence="1">
    <location>
        <begin position="13"/>
        <end position="28"/>
    </location>
</feature>
<sequence length="98" mass="10387">SGSSANCSLSTPRRRDDERRRLRGEAGQRGDVAVTRQQRRGMKTVSLRPAVAGGGRPTRVVVCGREAAVATQAAAGLLPVVAGFGGDRDATSWRRKRG</sequence>
<feature type="compositionally biased region" description="Polar residues" evidence="1">
    <location>
        <begin position="1"/>
        <end position="11"/>
    </location>
</feature>
<protein>
    <submittedName>
        <fullName evidence="2">Uncharacterized protein</fullName>
    </submittedName>
</protein>
<name>A0A9Q0F2M4_9ROSI</name>
<gene>
    <name evidence="2" type="ORF">Tsubulata_012079</name>
</gene>
<feature type="non-terminal residue" evidence="2">
    <location>
        <position position="98"/>
    </location>
</feature>
<reference evidence="2" key="2">
    <citation type="journal article" date="2023" name="Plants (Basel)">
        <title>Annotation of the Turnera subulata (Passifloraceae) Draft Genome Reveals the S-Locus Evolved after the Divergence of Turneroideae from Passifloroideae in a Stepwise Manner.</title>
        <authorList>
            <person name="Henning P.M."/>
            <person name="Roalson E.H."/>
            <person name="Mir W."/>
            <person name="McCubbin A.G."/>
            <person name="Shore J.S."/>
        </authorList>
    </citation>
    <scope>NUCLEOTIDE SEQUENCE</scope>
    <source>
        <strain evidence="2">F60SS</strain>
    </source>
</reference>
<dbReference type="Proteomes" id="UP001141552">
    <property type="component" value="Unassembled WGS sequence"/>
</dbReference>
<organism evidence="2 3">
    <name type="scientific">Turnera subulata</name>
    <dbReference type="NCBI Taxonomy" id="218843"/>
    <lineage>
        <taxon>Eukaryota</taxon>
        <taxon>Viridiplantae</taxon>
        <taxon>Streptophyta</taxon>
        <taxon>Embryophyta</taxon>
        <taxon>Tracheophyta</taxon>
        <taxon>Spermatophyta</taxon>
        <taxon>Magnoliopsida</taxon>
        <taxon>eudicotyledons</taxon>
        <taxon>Gunneridae</taxon>
        <taxon>Pentapetalae</taxon>
        <taxon>rosids</taxon>
        <taxon>fabids</taxon>
        <taxon>Malpighiales</taxon>
        <taxon>Passifloraceae</taxon>
        <taxon>Turnera</taxon>
    </lineage>
</organism>